<sequence length="81" mass="8744">MAEIAVTPAQQIRLNLLATLNYDTAAAADAIKFVGDDPLKYQVFVNQLSRVTSESGLVARTTKAIKETEEALLLFDDNSGS</sequence>
<dbReference type="AlphaFoldDB" id="A0A4Q2E755"/>
<evidence type="ECO:0000313" key="2">
    <source>
        <dbReference type="Proteomes" id="UP000290875"/>
    </source>
</evidence>
<evidence type="ECO:0000313" key="1">
    <source>
        <dbReference type="EMBL" id="RXW28957.1"/>
    </source>
</evidence>
<dbReference type="RefSeq" id="WP_129324261.1">
    <property type="nucleotide sequence ID" value="NZ_QJSL01000009.1"/>
</dbReference>
<dbReference type="EMBL" id="QJSL01000009">
    <property type="protein sequence ID" value="RXW28957.1"/>
    <property type="molecule type" value="Genomic_DNA"/>
</dbReference>
<dbReference type="Proteomes" id="UP000290875">
    <property type="component" value="Unassembled WGS sequence"/>
</dbReference>
<gene>
    <name evidence="1" type="ORF">DM877_11160</name>
</gene>
<organism evidence="1 2">
    <name type="scientific">Enterobacter cloacae</name>
    <dbReference type="NCBI Taxonomy" id="550"/>
    <lineage>
        <taxon>Bacteria</taxon>
        <taxon>Pseudomonadati</taxon>
        <taxon>Pseudomonadota</taxon>
        <taxon>Gammaproteobacteria</taxon>
        <taxon>Enterobacterales</taxon>
        <taxon>Enterobacteriaceae</taxon>
        <taxon>Enterobacter</taxon>
        <taxon>Enterobacter cloacae complex</taxon>
    </lineage>
</organism>
<protein>
    <recommendedName>
        <fullName evidence="3">DUF2560 family protein</fullName>
    </recommendedName>
</protein>
<name>A0A4Q2E755_ENTCL</name>
<comment type="caution">
    <text evidence="1">The sequence shown here is derived from an EMBL/GenBank/DDBJ whole genome shotgun (WGS) entry which is preliminary data.</text>
</comment>
<reference evidence="1 2" key="1">
    <citation type="submission" date="2018-06" db="EMBL/GenBank/DDBJ databases">
        <title>Carbapenemase-producing Enterobacteriaceae present in wastewater treatment plant effluent and nearby surface waters in the US.</title>
        <authorList>
            <person name="Mathys D.A."/>
            <person name="Mollenkopf D.F."/>
            <person name="Feicht S.M."/>
            <person name="Adams R.J."/>
            <person name="Albers A.L."/>
            <person name="Grooters S.V."/>
            <person name="Stuever D.M."/>
            <person name="Daniels J.B."/>
            <person name="Wittum T.E."/>
        </authorList>
    </citation>
    <scope>NUCLEOTIDE SEQUENCE [LARGE SCALE GENOMIC DNA]</scope>
    <source>
        <strain evidence="1 2">GEO_4_Eff_A</strain>
    </source>
</reference>
<proteinExistence type="predicted"/>
<dbReference type="Pfam" id="PF10834">
    <property type="entry name" value="DUF2560"/>
    <property type="match status" value="1"/>
</dbReference>
<dbReference type="InterPro" id="IPR022544">
    <property type="entry name" value="Phage_P22_Orf80"/>
</dbReference>
<accession>A0A4Q2E755</accession>
<evidence type="ECO:0008006" key="3">
    <source>
        <dbReference type="Google" id="ProtNLM"/>
    </source>
</evidence>